<dbReference type="PANTHER" id="PTHR24096:SF267">
    <property type="entry name" value="MALONATE--COA LIGASE ACSF3, MITOCHONDRIAL"/>
    <property type="match status" value="1"/>
</dbReference>
<dbReference type="FunFam" id="3.30.300.30:FF:000008">
    <property type="entry name" value="2,3-dihydroxybenzoate-AMP ligase"/>
    <property type="match status" value="1"/>
</dbReference>
<dbReference type="AlphaFoldDB" id="B8FM27"/>
<dbReference type="Gene3D" id="3.40.50.12780">
    <property type="entry name" value="N-terminal domain of ligase-like"/>
    <property type="match status" value="1"/>
</dbReference>
<protein>
    <submittedName>
        <fullName evidence="5">Long-chain-fatty-acid CoA ligase (AMP-forming)</fullName>
    </submittedName>
</protein>
<proteinExistence type="inferred from homology"/>
<dbReference type="InterPro" id="IPR020845">
    <property type="entry name" value="AMP-binding_CS"/>
</dbReference>
<dbReference type="Pfam" id="PF00501">
    <property type="entry name" value="AMP-binding"/>
    <property type="match status" value="1"/>
</dbReference>
<dbReference type="Proteomes" id="UP000000739">
    <property type="component" value="Chromosome"/>
</dbReference>
<accession>B8FM27</accession>
<dbReference type="eggNOG" id="COG0318">
    <property type="taxonomic scope" value="Bacteria"/>
</dbReference>
<dbReference type="PANTHER" id="PTHR24096">
    <property type="entry name" value="LONG-CHAIN-FATTY-ACID--COA LIGASE"/>
    <property type="match status" value="1"/>
</dbReference>
<feature type="domain" description="AMP-dependent synthetase/ligase" evidence="3">
    <location>
        <begin position="29"/>
        <end position="378"/>
    </location>
</feature>
<dbReference type="PROSITE" id="PS00455">
    <property type="entry name" value="AMP_BINDING"/>
    <property type="match status" value="1"/>
</dbReference>
<name>B8FM27_DESAL</name>
<sequence>MNDFQTTTVQALAINSAKKNWDLLFTNLEDRAVLYKEFDKKSNRIANGIKALGLGANDRISVILPNGLEYALADFGIYKSGAALVPSNMMVAAGDIAHILQDASVKMAFVHESMAKKVLAMQKNLPLLKQIVVVGGASRDGLTGWEDFLAQNSEEPLSPTASEADDALIVYTGGTTGKPKGVLHSQRGLFFDVIAHVVGLPLTHKDKILLMTPMSHATGWLLFAGCVKGTSFCFEMVFDPFKVLEVIEKEKVTMTMMVPTIIYVFLDILKGMEVDTSSLRIIGYGAAPIAASRLEEAMERFGRIFYQKYGLVECPNMITTLTVEDHVRALEKPSILQSCGKPDHMVSLKIVDDDGNELPMGQVGEIVVKAPYVMSGYLNLEDATKKTLKDGWLYTGDMGKVDDEGYVYIVDRKKDLVITGGMNVFPADVEACLINHPQVKDVSVIGIPDDHWGEAVTACVVAEEGAVEEELIQFCKGKVSKYAVPKKVIFMDELPKTIIGKIDKKTLRAPFWEEKLRQVN</sequence>
<gene>
    <name evidence="5" type="ordered locus">Dalk_4075</name>
</gene>
<dbReference type="InterPro" id="IPR045851">
    <property type="entry name" value="AMP-bd_C_sf"/>
</dbReference>
<comment type="similarity">
    <text evidence="1">Belongs to the ATP-dependent AMP-binding enzyme family.</text>
</comment>
<dbReference type="HOGENOM" id="CLU_000022_59_10_7"/>
<evidence type="ECO:0000313" key="6">
    <source>
        <dbReference type="Proteomes" id="UP000000739"/>
    </source>
</evidence>
<organism evidence="5 6">
    <name type="scientific">Desulfatibacillum aliphaticivorans</name>
    <dbReference type="NCBI Taxonomy" id="218208"/>
    <lineage>
        <taxon>Bacteria</taxon>
        <taxon>Pseudomonadati</taxon>
        <taxon>Thermodesulfobacteriota</taxon>
        <taxon>Desulfobacteria</taxon>
        <taxon>Desulfobacterales</taxon>
        <taxon>Desulfatibacillaceae</taxon>
        <taxon>Desulfatibacillum</taxon>
    </lineage>
</organism>
<evidence type="ECO:0000256" key="2">
    <source>
        <dbReference type="ARBA" id="ARBA00022598"/>
    </source>
</evidence>
<keyword evidence="2 5" id="KW-0436">Ligase</keyword>
<evidence type="ECO:0000313" key="5">
    <source>
        <dbReference type="EMBL" id="ACL05760.1"/>
    </source>
</evidence>
<reference evidence="5 6" key="1">
    <citation type="journal article" date="2012" name="Environ. Microbiol.">
        <title>The genome sequence of Desulfatibacillum alkenivorans AK-01: a blueprint for anaerobic alkane oxidation.</title>
        <authorList>
            <person name="Callaghan A.V."/>
            <person name="Morris B.E."/>
            <person name="Pereira I.A."/>
            <person name="McInerney M.J."/>
            <person name="Austin R.N."/>
            <person name="Groves J.T."/>
            <person name="Kukor J.J."/>
            <person name="Suflita J.M."/>
            <person name="Young L.Y."/>
            <person name="Zylstra G.J."/>
            <person name="Wawrik B."/>
        </authorList>
    </citation>
    <scope>NUCLEOTIDE SEQUENCE [LARGE SCALE GENOMIC DNA]</scope>
    <source>
        <strain evidence="5 6">AK-01</strain>
    </source>
</reference>
<dbReference type="InterPro" id="IPR000873">
    <property type="entry name" value="AMP-dep_synth/lig_dom"/>
</dbReference>
<dbReference type="RefSeq" id="WP_015948808.1">
    <property type="nucleotide sequence ID" value="NC_011768.1"/>
</dbReference>
<dbReference type="Gene3D" id="3.30.300.30">
    <property type="match status" value="1"/>
</dbReference>
<dbReference type="KEGG" id="dal:Dalk_4075"/>
<evidence type="ECO:0000259" key="4">
    <source>
        <dbReference type="Pfam" id="PF13193"/>
    </source>
</evidence>
<dbReference type="InterPro" id="IPR042099">
    <property type="entry name" value="ANL_N_sf"/>
</dbReference>
<feature type="domain" description="AMP-binding enzyme C-terminal" evidence="4">
    <location>
        <begin position="429"/>
        <end position="501"/>
    </location>
</feature>
<dbReference type="Pfam" id="PF13193">
    <property type="entry name" value="AMP-binding_C"/>
    <property type="match status" value="1"/>
</dbReference>
<dbReference type="GO" id="GO:0016405">
    <property type="term" value="F:CoA-ligase activity"/>
    <property type="evidence" value="ECO:0007669"/>
    <property type="project" value="TreeGrafter"/>
</dbReference>
<evidence type="ECO:0000259" key="3">
    <source>
        <dbReference type="Pfam" id="PF00501"/>
    </source>
</evidence>
<dbReference type="InterPro" id="IPR025110">
    <property type="entry name" value="AMP-bd_C"/>
</dbReference>
<evidence type="ECO:0000256" key="1">
    <source>
        <dbReference type="ARBA" id="ARBA00006432"/>
    </source>
</evidence>
<dbReference type="EMBL" id="CP001322">
    <property type="protein sequence ID" value="ACL05760.1"/>
    <property type="molecule type" value="Genomic_DNA"/>
</dbReference>
<dbReference type="NCBIfam" id="NF004837">
    <property type="entry name" value="PRK06187.1"/>
    <property type="match status" value="1"/>
</dbReference>
<keyword evidence="6" id="KW-1185">Reference proteome</keyword>
<dbReference type="SUPFAM" id="SSF56801">
    <property type="entry name" value="Acetyl-CoA synthetase-like"/>
    <property type="match status" value="1"/>
</dbReference>